<reference evidence="5 6" key="1">
    <citation type="journal article" date="2023" name="G3 (Bethesda)">
        <title>A haplotype-resolved chromosome-scale genome for Quercus rubra L. provides insights into the genetics of adaptive traits for red oak species.</title>
        <authorList>
            <person name="Kapoor B."/>
            <person name="Jenkins J."/>
            <person name="Schmutz J."/>
            <person name="Zhebentyayeva T."/>
            <person name="Kuelheim C."/>
            <person name="Coggeshall M."/>
            <person name="Heim C."/>
            <person name="Lasky J.R."/>
            <person name="Leites L."/>
            <person name="Islam-Faridi N."/>
            <person name="Romero-Severson J."/>
            <person name="DeLeo V.L."/>
            <person name="Lucas S.M."/>
            <person name="Lazic D."/>
            <person name="Gailing O."/>
            <person name="Carlson J."/>
            <person name="Staton M."/>
        </authorList>
    </citation>
    <scope>NUCLEOTIDE SEQUENCE [LARGE SCALE GENOMIC DNA]</scope>
    <source>
        <strain evidence="5">Pseudo-F2</strain>
    </source>
</reference>
<dbReference type="FunFam" id="3.30.420.40:FF:000026">
    <property type="entry name" value="Heat shock protein 70"/>
    <property type="match status" value="1"/>
</dbReference>
<dbReference type="Pfam" id="PF00012">
    <property type="entry name" value="HSP70"/>
    <property type="match status" value="1"/>
</dbReference>
<gene>
    <name evidence="5" type="ORF">RGQ29_013851</name>
</gene>
<dbReference type="FunFam" id="3.90.640.10:FF:000010">
    <property type="entry name" value="heat shock 70 kDa protein 14"/>
    <property type="match status" value="1"/>
</dbReference>
<dbReference type="PROSITE" id="PS00329">
    <property type="entry name" value="HSP70_2"/>
    <property type="match status" value="1"/>
</dbReference>
<dbReference type="PROSITE" id="PS00297">
    <property type="entry name" value="HSP70_1"/>
    <property type="match status" value="1"/>
</dbReference>
<dbReference type="SUPFAM" id="SSF100920">
    <property type="entry name" value="Heat shock protein 70kD (HSP70), peptide-binding domain"/>
    <property type="match status" value="1"/>
</dbReference>
<dbReference type="Gene3D" id="2.60.34.10">
    <property type="entry name" value="Substrate Binding Domain Of DNAk, Chain A, domain 1"/>
    <property type="match status" value="1"/>
</dbReference>
<evidence type="ECO:0000256" key="4">
    <source>
        <dbReference type="RuleBase" id="RU003322"/>
    </source>
</evidence>
<dbReference type="InterPro" id="IPR029047">
    <property type="entry name" value="HSP70_peptide-bd_sf"/>
</dbReference>
<dbReference type="PROSITE" id="PS01036">
    <property type="entry name" value="HSP70_3"/>
    <property type="match status" value="1"/>
</dbReference>
<evidence type="ECO:0000256" key="1">
    <source>
        <dbReference type="ARBA" id="ARBA00007381"/>
    </source>
</evidence>
<sequence>MGGEEVGPAIGIDLGTTHSCVAVWEKNRVKIIANDQGKRTTPSYVAFTDEERLVGYVAMNQVSMNPSNTVYDVKRLIGRPFSDASVKSDMKLWPFKVISDSHDRPKIEVSYKGRREQFAVEEISSMVLRNLRETAEKRLDKTVKKAVVTVPAYFNHSQRQATKNAGVLAGLDVICIISEPTAAAIAYNHKENSTVGKNVLIFDLGGGTFDVSLIKIIPEEKKFVVKATAGDTHLGGEDFVNRMVNHFIEKKKKKKDIRGSLQALSKLRTACRRATVKLSFEEKTTVSIESLNKRVDFVSEISRDTFEEMNMDLFKKCVELVEKCLRDARMDKSTVHDIVLVGGFTRIPKLKKLLQSFLNVKEFSGNFYREKAVAYGAAYQAYILTRGGNKKVPDLVLSNVIPRSLKLKSTASGARLTDMILIYTKIPTKFTVKRDFTYPDKNRSFFFQVYEGESECTELNNLLGTFDLSGGRPTPGGKAHFTASFEIDANGILIFVSAEVKTTEHKINIEFTARGRLRWNEIKRMIR</sequence>
<dbReference type="PRINTS" id="PR00301">
    <property type="entry name" value="HEATSHOCK70"/>
</dbReference>
<dbReference type="InterPro" id="IPR013126">
    <property type="entry name" value="Hsp_70_fam"/>
</dbReference>
<dbReference type="InterPro" id="IPR018181">
    <property type="entry name" value="Heat_shock_70_CS"/>
</dbReference>
<keyword evidence="2 4" id="KW-0547">Nucleotide-binding</keyword>
<name>A0AAN7IVA9_QUERU</name>
<dbReference type="InterPro" id="IPR043129">
    <property type="entry name" value="ATPase_NBD"/>
</dbReference>
<dbReference type="FunFam" id="3.30.30.30:FF:000001">
    <property type="entry name" value="heat shock 70 kDa protein-like"/>
    <property type="match status" value="1"/>
</dbReference>
<dbReference type="PANTHER" id="PTHR19375">
    <property type="entry name" value="HEAT SHOCK PROTEIN 70KDA"/>
    <property type="match status" value="1"/>
</dbReference>
<keyword evidence="6" id="KW-1185">Reference proteome</keyword>
<comment type="similarity">
    <text evidence="1 4">Belongs to the heat shock protein 70 family.</text>
</comment>
<dbReference type="EMBL" id="JAXUIC010000003">
    <property type="protein sequence ID" value="KAK4595538.1"/>
    <property type="molecule type" value="Genomic_DNA"/>
</dbReference>
<dbReference type="Proteomes" id="UP001324115">
    <property type="component" value="Unassembled WGS sequence"/>
</dbReference>
<dbReference type="AlphaFoldDB" id="A0AAN7IVA9"/>
<dbReference type="Gene3D" id="3.30.420.40">
    <property type="match status" value="2"/>
</dbReference>
<proteinExistence type="inferred from homology"/>
<dbReference type="SUPFAM" id="SSF53067">
    <property type="entry name" value="Actin-like ATPase domain"/>
    <property type="match status" value="2"/>
</dbReference>
<accession>A0AAN7IVA9</accession>
<organism evidence="5 6">
    <name type="scientific">Quercus rubra</name>
    <name type="common">Northern red oak</name>
    <name type="synonym">Quercus borealis</name>
    <dbReference type="NCBI Taxonomy" id="3512"/>
    <lineage>
        <taxon>Eukaryota</taxon>
        <taxon>Viridiplantae</taxon>
        <taxon>Streptophyta</taxon>
        <taxon>Embryophyta</taxon>
        <taxon>Tracheophyta</taxon>
        <taxon>Spermatophyta</taxon>
        <taxon>Magnoliopsida</taxon>
        <taxon>eudicotyledons</taxon>
        <taxon>Gunneridae</taxon>
        <taxon>Pentapetalae</taxon>
        <taxon>rosids</taxon>
        <taxon>fabids</taxon>
        <taxon>Fagales</taxon>
        <taxon>Fagaceae</taxon>
        <taxon>Quercus</taxon>
    </lineage>
</organism>
<evidence type="ECO:0000256" key="3">
    <source>
        <dbReference type="ARBA" id="ARBA00022840"/>
    </source>
</evidence>
<protein>
    <submittedName>
        <fullName evidence="5">Uncharacterized protein</fullName>
    </submittedName>
</protein>
<evidence type="ECO:0000313" key="5">
    <source>
        <dbReference type="EMBL" id="KAK4595538.1"/>
    </source>
</evidence>
<dbReference type="GO" id="GO:0140662">
    <property type="term" value="F:ATP-dependent protein folding chaperone"/>
    <property type="evidence" value="ECO:0007669"/>
    <property type="project" value="InterPro"/>
</dbReference>
<dbReference type="Gene3D" id="3.30.30.30">
    <property type="match status" value="1"/>
</dbReference>
<evidence type="ECO:0000313" key="6">
    <source>
        <dbReference type="Proteomes" id="UP001324115"/>
    </source>
</evidence>
<comment type="caution">
    <text evidence="5">The sequence shown here is derived from an EMBL/GenBank/DDBJ whole genome shotgun (WGS) entry which is preliminary data.</text>
</comment>
<dbReference type="GO" id="GO:0005524">
    <property type="term" value="F:ATP binding"/>
    <property type="evidence" value="ECO:0007669"/>
    <property type="project" value="UniProtKB-KW"/>
</dbReference>
<dbReference type="Gene3D" id="3.90.640.10">
    <property type="entry name" value="Actin, Chain A, domain 4"/>
    <property type="match status" value="1"/>
</dbReference>
<keyword evidence="3 4" id="KW-0067">ATP-binding</keyword>
<evidence type="ECO:0000256" key="2">
    <source>
        <dbReference type="ARBA" id="ARBA00022741"/>
    </source>
</evidence>